<gene>
    <name evidence="2" type="ORF">UX24_C0007G0013</name>
</gene>
<dbReference type="Proteomes" id="UP000034020">
    <property type="component" value="Unassembled WGS sequence"/>
</dbReference>
<accession>A0A0G1N8E4</accession>
<organism evidence="2 3">
    <name type="scientific">Candidatus Giovannonibacteria bacterium GW2011_GWB1_45_9b</name>
    <dbReference type="NCBI Taxonomy" id="1618653"/>
    <lineage>
        <taxon>Bacteria</taxon>
        <taxon>Candidatus Giovannoniibacteriota</taxon>
    </lineage>
</organism>
<feature type="transmembrane region" description="Helical" evidence="1">
    <location>
        <begin position="67"/>
        <end position="86"/>
    </location>
</feature>
<evidence type="ECO:0000313" key="2">
    <source>
        <dbReference type="EMBL" id="KKU16572.1"/>
    </source>
</evidence>
<keyword evidence="1" id="KW-0812">Transmembrane</keyword>
<reference evidence="2 3" key="1">
    <citation type="journal article" date="2015" name="Nature">
        <title>rRNA introns, odd ribosomes, and small enigmatic genomes across a large radiation of phyla.</title>
        <authorList>
            <person name="Brown C.T."/>
            <person name="Hug L.A."/>
            <person name="Thomas B.C."/>
            <person name="Sharon I."/>
            <person name="Castelle C.J."/>
            <person name="Singh A."/>
            <person name="Wilkins M.J."/>
            <person name="Williams K.H."/>
            <person name="Banfield J.F."/>
        </authorList>
    </citation>
    <scope>NUCLEOTIDE SEQUENCE [LARGE SCALE GENOMIC DNA]</scope>
</reference>
<dbReference type="EMBL" id="LCLL01000007">
    <property type="protein sequence ID" value="KKU16572.1"/>
    <property type="molecule type" value="Genomic_DNA"/>
</dbReference>
<evidence type="ECO:0000313" key="3">
    <source>
        <dbReference type="Proteomes" id="UP000034020"/>
    </source>
</evidence>
<feature type="transmembrane region" description="Helical" evidence="1">
    <location>
        <begin position="28"/>
        <end position="47"/>
    </location>
</feature>
<protein>
    <submittedName>
        <fullName evidence="2">Uncharacterized protein</fullName>
    </submittedName>
</protein>
<name>A0A0G1N8E4_9BACT</name>
<sequence>MIFGIIAGVWGILEIILAVTQTPKEAGVAIREVVYFTTWLAIVILSFSQTVRERYDYRPFQTNERRWVALASLTFVFFVWCSITGWGQPMLQGIEEGLVERFNQAEPSSAIAKGKEISTAAGKKLWDYFNNHSETSIATAAKTSILRDCIVVALVRPCLRVSTNSLALWHCCQKRRSYSLGREKAPQGRA</sequence>
<dbReference type="AlphaFoldDB" id="A0A0G1N8E4"/>
<proteinExistence type="predicted"/>
<keyword evidence="1" id="KW-0472">Membrane</keyword>
<evidence type="ECO:0000256" key="1">
    <source>
        <dbReference type="SAM" id="Phobius"/>
    </source>
</evidence>
<keyword evidence="1" id="KW-1133">Transmembrane helix</keyword>
<comment type="caution">
    <text evidence="2">The sequence shown here is derived from an EMBL/GenBank/DDBJ whole genome shotgun (WGS) entry which is preliminary data.</text>
</comment>